<protein>
    <submittedName>
        <fullName evidence="1">Uncharacterized protein</fullName>
    </submittedName>
</protein>
<evidence type="ECO:0000313" key="1">
    <source>
        <dbReference type="EMBL" id="SVD31994.1"/>
    </source>
</evidence>
<sequence>FYMQKDIELRFYDSHEAALAHGVPPAQETINKDAGARIGAATVWTVNIALYGAYAVAGNVVMMCELELASCEALINALEAVGSNST</sequence>
<dbReference type="EMBL" id="UINC01143205">
    <property type="protein sequence ID" value="SVD31994.1"/>
    <property type="molecule type" value="Genomic_DNA"/>
</dbReference>
<reference evidence="1" key="1">
    <citation type="submission" date="2018-05" db="EMBL/GenBank/DDBJ databases">
        <authorList>
            <person name="Lanie J.A."/>
            <person name="Ng W.-L."/>
            <person name="Kazmierczak K.M."/>
            <person name="Andrzejewski T.M."/>
            <person name="Davidsen T.M."/>
            <person name="Wayne K.J."/>
            <person name="Tettelin H."/>
            <person name="Glass J.I."/>
            <person name="Rusch D."/>
            <person name="Podicherti R."/>
            <person name="Tsui H.-C.T."/>
            <person name="Winkler M.E."/>
        </authorList>
    </citation>
    <scope>NUCLEOTIDE SEQUENCE</scope>
</reference>
<dbReference type="AlphaFoldDB" id="A0A382UCI2"/>
<gene>
    <name evidence="1" type="ORF">METZ01_LOCUS384848</name>
</gene>
<name>A0A382UCI2_9ZZZZ</name>
<accession>A0A382UCI2</accession>
<feature type="non-terminal residue" evidence="1">
    <location>
        <position position="1"/>
    </location>
</feature>
<proteinExistence type="predicted"/>
<organism evidence="1">
    <name type="scientific">marine metagenome</name>
    <dbReference type="NCBI Taxonomy" id="408172"/>
    <lineage>
        <taxon>unclassified sequences</taxon>
        <taxon>metagenomes</taxon>
        <taxon>ecological metagenomes</taxon>
    </lineage>
</organism>